<protein>
    <submittedName>
        <fullName evidence="2">Uncharacterized protein</fullName>
    </submittedName>
</protein>
<sequence>MHEQHRRLSGQARACLTSTLEYFVLCQCRFPRTLTAPIKKDQQTLNRNHQGPVRKFMQTAESYAPSTISDLEQPANSQHSLRGK</sequence>
<accession>A0A1D1V6E2</accession>
<evidence type="ECO:0000313" key="3">
    <source>
        <dbReference type="Proteomes" id="UP000186922"/>
    </source>
</evidence>
<dbReference type="Proteomes" id="UP000186922">
    <property type="component" value="Unassembled WGS sequence"/>
</dbReference>
<name>A0A1D1V6E2_RAMVA</name>
<evidence type="ECO:0000256" key="1">
    <source>
        <dbReference type="SAM" id="MobiDB-lite"/>
    </source>
</evidence>
<organism evidence="2 3">
    <name type="scientific">Ramazzottius varieornatus</name>
    <name type="common">Water bear</name>
    <name type="synonym">Tardigrade</name>
    <dbReference type="NCBI Taxonomy" id="947166"/>
    <lineage>
        <taxon>Eukaryota</taxon>
        <taxon>Metazoa</taxon>
        <taxon>Ecdysozoa</taxon>
        <taxon>Tardigrada</taxon>
        <taxon>Eutardigrada</taxon>
        <taxon>Parachela</taxon>
        <taxon>Hypsibioidea</taxon>
        <taxon>Ramazzottiidae</taxon>
        <taxon>Ramazzottius</taxon>
    </lineage>
</organism>
<reference evidence="2 3" key="1">
    <citation type="journal article" date="2016" name="Nat. Commun.">
        <title>Extremotolerant tardigrade genome and improved radiotolerance of human cultured cells by tardigrade-unique protein.</title>
        <authorList>
            <person name="Hashimoto T."/>
            <person name="Horikawa D.D."/>
            <person name="Saito Y."/>
            <person name="Kuwahara H."/>
            <person name="Kozuka-Hata H."/>
            <person name="Shin-I T."/>
            <person name="Minakuchi Y."/>
            <person name="Ohishi K."/>
            <person name="Motoyama A."/>
            <person name="Aizu T."/>
            <person name="Enomoto A."/>
            <person name="Kondo K."/>
            <person name="Tanaka S."/>
            <person name="Hara Y."/>
            <person name="Koshikawa S."/>
            <person name="Sagara H."/>
            <person name="Miura T."/>
            <person name="Yokobori S."/>
            <person name="Miyagawa K."/>
            <person name="Suzuki Y."/>
            <person name="Kubo T."/>
            <person name="Oyama M."/>
            <person name="Kohara Y."/>
            <person name="Fujiyama A."/>
            <person name="Arakawa K."/>
            <person name="Katayama T."/>
            <person name="Toyoda A."/>
            <person name="Kunieda T."/>
        </authorList>
    </citation>
    <scope>NUCLEOTIDE SEQUENCE [LARGE SCALE GENOMIC DNA]</scope>
    <source>
        <strain evidence="2 3">YOKOZUNA-1</strain>
    </source>
</reference>
<feature type="region of interest" description="Disordered" evidence="1">
    <location>
        <begin position="65"/>
        <end position="84"/>
    </location>
</feature>
<comment type="caution">
    <text evidence="2">The sequence shown here is derived from an EMBL/GenBank/DDBJ whole genome shotgun (WGS) entry which is preliminary data.</text>
</comment>
<proteinExistence type="predicted"/>
<evidence type="ECO:0000313" key="2">
    <source>
        <dbReference type="EMBL" id="GAU95622.1"/>
    </source>
</evidence>
<dbReference type="AlphaFoldDB" id="A0A1D1V6E2"/>
<gene>
    <name evidence="2" type="primary">RvY_07211-1</name>
    <name evidence="2" type="synonym">RvY_07211.1</name>
    <name evidence="2" type="ORF">RvY_07211</name>
</gene>
<dbReference type="EMBL" id="BDGG01000003">
    <property type="protein sequence ID" value="GAU95622.1"/>
    <property type="molecule type" value="Genomic_DNA"/>
</dbReference>
<keyword evidence="3" id="KW-1185">Reference proteome</keyword>